<dbReference type="Proteomes" id="UP000245946">
    <property type="component" value="Unassembled WGS sequence"/>
</dbReference>
<organism evidence="4 5">
    <name type="scientific">Tilletiopsis washingtonensis</name>
    <dbReference type="NCBI Taxonomy" id="58919"/>
    <lineage>
        <taxon>Eukaryota</taxon>
        <taxon>Fungi</taxon>
        <taxon>Dikarya</taxon>
        <taxon>Basidiomycota</taxon>
        <taxon>Ustilaginomycotina</taxon>
        <taxon>Exobasidiomycetes</taxon>
        <taxon>Entylomatales</taxon>
        <taxon>Entylomatales incertae sedis</taxon>
        <taxon>Tilletiopsis</taxon>
    </lineage>
</organism>
<feature type="domain" description="DUF6534" evidence="3">
    <location>
        <begin position="170"/>
        <end position="255"/>
    </location>
</feature>
<evidence type="ECO:0000313" key="5">
    <source>
        <dbReference type="Proteomes" id="UP000245946"/>
    </source>
</evidence>
<evidence type="ECO:0000256" key="2">
    <source>
        <dbReference type="SAM" id="Phobius"/>
    </source>
</evidence>
<proteinExistence type="predicted"/>
<dbReference type="STRING" id="58919.A0A316Z4X3"/>
<dbReference type="GeneID" id="37273068"/>
<feature type="transmembrane region" description="Helical" evidence="2">
    <location>
        <begin position="98"/>
        <end position="117"/>
    </location>
</feature>
<accession>A0A316Z4X3</accession>
<feature type="transmembrane region" description="Helical" evidence="2">
    <location>
        <begin position="124"/>
        <end position="147"/>
    </location>
</feature>
<dbReference type="RefSeq" id="XP_025595534.1">
    <property type="nucleotide sequence ID" value="XM_025745524.1"/>
</dbReference>
<feature type="region of interest" description="Disordered" evidence="1">
    <location>
        <begin position="267"/>
        <end position="348"/>
    </location>
</feature>
<feature type="transmembrane region" description="Helical" evidence="2">
    <location>
        <begin position="159"/>
        <end position="185"/>
    </location>
</feature>
<dbReference type="OrthoDB" id="2535105at2759"/>
<evidence type="ECO:0000313" key="4">
    <source>
        <dbReference type="EMBL" id="PWN95255.1"/>
    </source>
</evidence>
<keyword evidence="2" id="KW-0472">Membrane</keyword>
<dbReference type="EMBL" id="KZ819305">
    <property type="protein sequence ID" value="PWN95255.1"/>
    <property type="molecule type" value="Genomic_DNA"/>
</dbReference>
<keyword evidence="2" id="KW-1133">Transmembrane helix</keyword>
<feature type="region of interest" description="Disordered" evidence="1">
    <location>
        <begin position="385"/>
        <end position="436"/>
    </location>
</feature>
<reference evidence="4 5" key="1">
    <citation type="journal article" date="2018" name="Mol. Biol. Evol.">
        <title>Broad Genomic Sampling Reveals a Smut Pathogenic Ancestry of the Fungal Clade Ustilaginomycotina.</title>
        <authorList>
            <person name="Kijpornyongpan T."/>
            <person name="Mondo S.J."/>
            <person name="Barry K."/>
            <person name="Sandor L."/>
            <person name="Lee J."/>
            <person name="Lipzen A."/>
            <person name="Pangilinan J."/>
            <person name="LaButti K."/>
            <person name="Hainaut M."/>
            <person name="Henrissat B."/>
            <person name="Grigoriev I.V."/>
            <person name="Spatafora J.W."/>
            <person name="Aime M.C."/>
        </authorList>
    </citation>
    <scope>NUCLEOTIDE SEQUENCE [LARGE SCALE GENOMIC DNA]</scope>
    <source>
        <strain evidence="4 5">MCA 4186</strain>
    </source>
</reference>
<evidence type="ECO:0000256" key="1">
    <source>
        <dbReference type="SAM" id="MobiDB-lite"/>
    </source>
</evidence>
<evidence type="ECO:0000259" key="3">
    <source>
        <dbReference type="Pfam" id="PF20152"/>
    </source>
</evidence>
<protein>
    <recommendedName>
        <fullName evidence="3">DUF6534 domain-containing protein</fullName>
    </recommendedName>
</protein>
<sequence length="436" mass="47114">MAVVDFNTGHAMDYSLGFILLGVFFNVWLYGFSVVQTYLYFINFPNDKRAMRAFIGVLILADTLHTALCCHFVYAYLVTHFGDIAFASRATHTFSADPILTSIIALMAQSFFAWRIWKLTRSPWVPGIIMLTGGLSMLAAIGTTIGVEIVREFAKFQKFQVAVIIWLACAAVADGIITTGLIMTLNKSRTGFTQTDDVISKLIRLTLQTGLLTASVAAIDLILFCASTTTAHLLFNLPLAKLYVNSLLSTLNARAVYQDRQRYTMGSSSNGANGVGAGMHKEDGGGNVHFTSSARGRHSRFNATASGDSEREQAASRTASFFRQGKSAAGGREIGVGQTLSRGGGNADLEGGIQITTIEERYEDPPALAMLPHISHAHGEKIDERGAYTGTNTPTGTHPYSLGAEQNKSLETTGTGRLPSDDDVYDDASRSFGDDK</sequence>
<dbReference type="PANTHER" id="PTHR40465:SF1">
    <property type="entry name" value="DUF6534 DOMAIN-CONTAINING PROTEIN"/>
    <property type="match status" value="1"/>
</dbReference>
<keyword evidence="5" id="KW-1185">Reference proteome</keyword>
<dbReference type="AlphaFoldDB" id="A0A316Z4X3"/>
<gene>
    <name evidence="4" type="ORF">FA09DRAFT_362914</name>
</gene>
<dbReference type="InterPro" id="IPR045339">
    <property type="entry name" value="DUF6534"/>
</dbReference>
<dbReference type="Pfam" id="PF20152">
    <property type="entry name" value="DUF6534"/>
    <property type="match status" value="1"/>
</dbReference>
<feature type="transmembrane region" description="Helical" evidence="2">
    <location>
        <begin position="53"/>
        <end position="78"/>
    </location>
</feature>
<dbReference type="PANTHER" id="PTHR40465">
    <property type="entry name" value="CHROMOSOME 1, WHOLE GENOME SHOTGUN SEQUENCE"/>
    <property type="match status" value="1"/>
</dbReference>
<feature type="transmembrane region" description="Helical" evidence="2">
    <location>
        <begin position="205"/>
        <end position="224"/>
    </location>
</feature>
<name>A0A316Z4X3_9BASI</name>
<feature type="compositionally biased region" description="Basic and acidic residues" evidence="1">
    <location>
        <begin position="427"/>
        <end position="436"/>
    </location>
</feature>
<feature type="transmembrane region" description="Helical" evidence="2">
    <location>
        <begin position="16"/>
        <end position="41"/>
    </location>
</feature>
<keyword evidence="2" id="KW-0812">Transmembrane</keyword>
<feature type="compositionally biased region" description="Polar residues" evidence="1">
    <location>
        <begin position="389"/>
        <end position="415"/>
    </location>
</feature>